<name>A0AAD7CPP8_MYCRO</name>
<feature type="non-terminal residue" evidence="3">
    <location>
        <position position="1"/>
    </location>
</feature>
<dbReference type="Proteomes" id="UP001221757">
    <property type="component" value="Unassembled WGS sequence"/>
</dbReference>
<dbReference type="SMART" id="SM00398">
    <property type="entry name" value="HMG"/>
    <property type="match status" value="1"/>
</dbReference>
<reference evidence="3" key="1">
    <citation type="submission" date="2023-03" db="EMBL/GenBank/DDBJ databases">
        <title>Massive genome expansion in bonnet fungi (Mycena s.s.) driven by repeated elements and novel gene families across ecological guilds.</title>
        <authorList>
            <consortium name="Lawrence Berkeley National Laboratory"/>
            <person name="Harder C.B."/>
            <person name="Miyauchi S."/>
            <person name="Viragh M."/>
            <person name="Kuo A."/>
            <person name="Thoen E."/>
            <person name="Andreopoulos B."/>
            <person name="Lu D."/>
            <person name="Skrede I."/>
            <person name="Drula E."/>
            <person name="Henrissat B."/>
            <person name="Morin E."/>
            <person name="Kohler A."/>
            <person name="Barry K."/>
            <person name="LaButti K."/>
            <person name="Morin E."/>
            <person name="Salamov A."/>
            <person name="Lipzen A."/>
            <person name="Mereny Z."/>
            <person name="Hegedus B."/>
            <person name="Baldrian P."/>
            <person name="Stursova M."/>
            <person name="Weitz H."/>
            <person name="Taylor A."/>
            <person name="Grigoriev I.V."/>
            <person name="Nagy L.G."/>
            <person name="Martin F."/>
            <person name="Kauserud H."/>
        </authorList>
    </citation>
    <scope>NUCLEOTIDE SEQUENCE</scope>
    <source>
        <strain evidence="3">CBHHK067</strain>
    </source>
</reference>
<feature type="non-terminal residue" evidence="3">
    <location>
        <position position="76"/>
    </location>
</feature>
<protein>
    <recommendedName>
        <fullName evidence="2">HMG box domain-containing protein</fullName>
    </recommendedName>
</protein>
<dbReference type="EMBL" id="JARKIE010000295">
    <property type="protein sequence ID" value="KAJ7657023.1"/>
    <property type="molecule type" value="Genomic_DNA"/>
</dbReference>
<accession>A0AAD7CPP8</accession>
<dbReference type="AlphaFoldDB" id="A0AAD7CPP8"/>
<keyword evidence="1" id="KW-0539">Nucleus</keyword>
<dbReference type="InterPro" id="IPR036910">
    <property type="entry name" value="HMG_box_dom_sf"/>
</dbReference>
<dbReference type="SUPFAM" id="SSF47095">
    <property type="entry name" value="HMG-box"/>
    <property type="match status" value="1"/>
</dbReference>
<dbReference type="GO" id="GO:0005634">
    <property type="term" value="C:nucleus"/>
    <property type="evidence" value="ECO:0007669"/>
    <property type="project" value="UniProtKB-UniRule"/>
</dbReference>
<dbReference type="InterPro" id="IPR009071">
    <property type="entry name" value="HMG_box_dom"/>
</dbReference>
<feature type="DNA-binding region" description="HMG box" evidence="1">
    <location>
        <begin position="2"/>
        <end position="73"/>
    </location>
</feature>
<gene>
    <name evidence="3" type="ORF">B0H17DRAFT_857368</name>
</gene>
<dbReference type="GO" id="GO:0003677">
    <property type="term" value="F:DNA binding"/>
    <property type="evidence" value="ECO:0007669"/>
    <property type="project" value="UniProtKB-UniRule"/>
</dbReference>
<dbReference type="CDD" id="cd01389">
    <property type="entry name" value="HMG-box_ROX1-like"/>
    <property type="match status" value="1"/>
</dbReference>
<proteinExistence type="predicted"/>
<evidence type="ECO:0000259" key="2">
    <source>
        <dbReference type="PROSITE" id="PS50118"/>
    </source>
</evidence>
<keyword evidence="4" id="KW-1185">Reference proteome</keyword>
<comment type="caution">
    <text evidence="3">The sequence shown here is derived from an EMBL/GenBank/DDBJ whole genome shotgun (WGS) entry which is preliminary data.</text>
</comment>
<evidence type="ECO:0000256" key="1">
    <source>
        <dbReference type="PROSITE-ProRule" id="PRU00267"/>
    </source>
</evidence>
<organism evidence="3 4">
    <name type="scientific">Mycena rosella</name>
    <name type="common">Pink bonnet</name>
    <name type="synonym">Agaricus rosellus</name>
    <dbReference type="NCBI Taxonomy" id="1033263"/>
    <lineage>
        <taxon>Eukaryota</taxon>
        <taxon>Fungi</taxon>
        <taxon>Dikarya</taxon>
        <taxon>Basidiomycota</taxon>
        <taxon>Agaricomycotina</taxon>
        <taxon>Agaricomycetes</taxon>
        <taxon>Agaricomycetidae</taxon>
        <taxon>Agaricales</taxon>
        <taxon>Marasmiineae</taxon>
        <taxon>Mycenaceae</taxon>
        <taxon>Mycena</taxon>
    </lineage>
</organism>
<dbReference type="Pfam" id="PF00505">
    <property type="entry name" value="HMG_box"/>
    <property type="match status" value="1"/>
</dbReference>
<evidence type="ECO:0000313" key="4">
    <source>
        <dbReference type="Proteomes" id="UP001221757"/>
    </source>
</evidence>
<evidence type="ECO:0000313" key="3">
    <source>
        <dbReference type="EMBL" id="KAJ7657023.1"/>
    </source>
</evidence>
<keyword evidence="1" id="KW-0238">DNA-binding</keyword>
<dbReference type="Gene3D" id="1.10.30.10">
    <property type="entry name" value="High mobility group box domain"/>
    <property type="match status" value="1"/>
</dbReference>
<feature type="domain" description="HMG box" evidence="2">
    <location>
        <begin position="2"/>
        <end position="73"/>
    </location>
</feature>
<dbReference type="PROSITE" id="PS50118">
    <property type="entry name" value="HMG_BOX_2"/>
    <property type="match status" value="1"/>
</dbReference>
<sequence length="76" mass="8782">HIPCPRNAYFCFRSEYVKVEKCVSTRPGSLDLTAMSRGTADVWRGLSDAERAPYIRMAQEEKAAHTLKYHNYRYAP</sequence>